<keyword evidence="3" id="KW-1185">Reference proteome</keyword>
<evidence type="ECO:0000259" key="1">
    <source>
        <dbReference type="SMART" id="SM00901"/>
    </source>
</evidence>
<proteinExistence type="predicted"/>
<reference evidence="2 3" key="1">
    <citation type="submission" date="2019-08" db="EMBL/GenBank/DDBJ databases">
        <title>In-depth cultivation of the pig gut microbiome towards novel bacterial diversity and tailored functional studies.</title>
        <authorList>
            <person name="Wylensek D."/>
            <person name="Hitch T.C.A."/>
            <person name="Clavel T."/>
        </authorList>
    </citation>
    <scope>NUCLEOTIDE SEQUENCE [LARGE SCALE GENOMIC DNA]</scope>
    <source>
        <strain evidence="2 3">LKV-178-WT-2A</strain>
    </source>
</reference>
<evidence type="ECO:0000313" key="2">
    <source>
        <dbReference type="EMBL" id="MST85770.1"/>
    </source>
</evidence>
<accession>A0A7K0KJX6</accession>
<sequence length="428" mass="49765">MLSLQEVITDIEESKKKRDAAGMMSDINKDIYKKMTDGHFEAVLTGIGDEKCLIPEEVFPFYLYRGQNEEFIPCVPSLYRGKATEPDIFLNRMRLVEFKHLLDSYPIVDGFFKKNHFVVDVEGLAQHYGLKTSVLDLTRNLDIAIFFAVCKYNSNTDSYEYFNDNEPHTGIIYVFDPIFDNEPIPNNDTDIYNGNIRPIGLQPFRRPAAQKGFSVHIKKGNSIKCYIYKFTFTCKDSKRYYDMFDQGNRLWIKDELVDKAKAISIEKDFSFKTFNEAYFHFKPKGFSKKKLMKQLKEDGIIFGSRATQVRFSLEEKENIITRWNKSSGKEFADSIVRKPSFDHEGVDKYGAFKGIKNRKDFRNLHMISFGYNLLLIASPDKPIDSEWVNYMNTPAPKKNSKEHGEMVPAHCTNLFGKTYLTEEDWKIK</sequence>
<dbReference type="Pfam" id="PF08867">
    <property type="entry name" value="FRG"/>
    <property type="match status" value="1"/>
</dbReference>
<dbReference type="Proteomes" id="UP000438914">
    <property type="component" value="Unassembled WGS sequence"/>
</dbReference>
<comment type="caution">
    <text evidence="2">The sequence shown here is derived from an EMBL/GenBank/DDBJ whole genome shotgun (WGS) entry which is preliminary data.</text>
</comment>
<organism evidence="2 3">
    <name type="scientific">Hallella mizrahii</name>
    <dbReference type="NCBI Taxonomy" id="2606637"/>
    <lineage>
        <taxon>Bacteria</taxon>
        <taxon>Pseudomonadati</taxon>
        <taxon>Bacteroidota</taxon>
        <taxon>Bacteroidia</taxon>
        <taxon>Bacteroidales</taxon>
        <taxon>Prevotellaceae</taxon>
        <taxon>Hallella</taxon>
    </lineage>
</organism>
<dbReference type="SMART" id="SM00901">
    <property type="entry name" value="FRG"/>
    <property type="match status" value="1"/>
</dbReference>
<protein>
    <submittedName>
        <fullName evidence="2">FRG domain-containing protein</fullName>
    </submittedName>
</protein>
<dbReference type="EMBL" id="VUNG01000051">
    <property type="protein sequence ID" value="MST85770.1"/>
    <property type="molecule type" value="Genomic_DNA"/>
</dbReference>
<evidence type="ECO:0000313" key="3">
    <source>
        <dbReference type="Proteomes" id="UP000438914"/>
    </source>
</evidence>
<dbReference type="RefSeq" id="WP_154535370.1">
    <property type="nucleotide sequence ID" value="NZ_VUNG01000051.1"/>
</dbReference>
<feature type="domain" description="FRG" evidence="1">
    <location>
        <begin position="58"/>
        <end position="161"/>
    </location>
</feature>
<dbReference type="InterPro" id="IPR014966">
    <property type="entry name" value="FRG-dom"/>
</dbReference>
<gene>
    <name evidence="2" type="ORF">FYJ73_14035</name>
</gene>
<dbReference type="AlphaFoldDB" id="A0A7K0KJX6"/>
<name>A0A7K0KJX6_9BACT</name>